<accession>A0A6M0CTI5</accession>
<keyword evidence="2" id="KW-0808">Transferase</keyword>
<dbReference type="RefSeq" id="WP_164031267.1">
    <property type="nucleotide sequence ID" value="NZ_JAABOQ010000003.1"/>
</dbReference>
<evidence type="ECO:0000313" key="3">
    <source>
        <dbReference type="Proteomes" id="UP000474296"/>
    </source>
</evidence>
<dbReference type="InterPro" id="IPR016181">
    <property type="entry name" value="Acyl_CoA_acyltransferase"/>
</dbReference>
<keyword evidence="3" id="KW-1185">Reference proteome</keyword>
<evidence type="ECO:0000313" key="2">
    <source>
        <dbReference type="EMBL" id="NER17110.1"/>
    </source>
</evidence>
<name>A0A6M0CTI5_9FLAO</name>
<dbReference type="PROSITE" id="PS51186">
    <property type="entry name" value="GNAT"/>
    <property type="match status" value="1"/>
</dbReference>
<dbReference type="Pfam" id="PF00583">
    <property type="entry name" value="Acetyltransf_1"/>
    <property type="match status" value="1"/>
</dbReference>
<organism evidence="2 3">
    <name type="scientific">Spongiivirga citrea</name>
    <dbReference type="NCBI Taxonomy" id="1481457"/>
    <lineage>
        <taxon>Bacteria</taxon>
        <taxon>Pseudomonadati</taxon>
        <taxon>Bacteroidota</taxon>
        <taxon>Flavobacteriia</taxon>
        <taxon>Flavobacteriales</taxon>
        <taxon>Flavobacteriaceae</taxon>
        <taxon>Spongiivirga</taxon>
    </lineage>
</organism>
<dbReference type="CDD" id="cd04301">
    <property type="entry name" value="NAT_SF"/>
    <property type="match status" value="1"/>
</dbReference>
<proteinExistence type="predicted"/>
<reference evidence="2 3" key="1">
    <citation type="submission" date="2020-01" db="EMBL/GenBank/DDBJ databases">
        <title>Spongiivirga citrea KCTC 32990T.</title>
        <authorList>
            <person name="Wang G."/>
        </authorList>
    </citation>
    <scope>NUCLEOTIDE SEQUENCE [LARGE SCALE GENOMIC DNA]</scope>
    <source>
        <strain evidence="2 3">KCTC 32990</strain>
    </source>
</reference>
<gene>
    <name evidence="2" type="ORF">GWK10_07805</name>
</gene>
<dbReference type="Proteomes" id="UP000474296">
    <property type="component" value="Unassembled WGS sequence"/>
</dbReference>
<sequence>MFTYHRAHTDDELHQILQVQSENLKDQVDENKRLSDGFVTLKHDFYLLKRMNDACPHIIAKDEDRVVGFALSMLGDFKDDIPLLDGMFKMADRLFPDRKYLVMGQVCVDENYRGKGVFRGLYTHMQSCYKNGYDPLVTIVAKQNIRSLNAHKAIGFQAVQSNNEVDWVFIVWKWNTNDRS</sequence>
<dbReference type="EMBL" id="JAABOQ010000003">
    <property type="protein sequence ID" value="NER17110.1"/>
    <property type="molecule type" value="Genomic_DNA"/>
</dbReference>
<dbReference type="AlphaFoldDB" id="A0A6M0CTI5"/>
<feature type="domain" description="N-acetyltransferase" evidence="1">
    <location>
        <begin position="17"/>
        <end position="178"/>
    </location>
</feature>
<protein>
    <submittedName>
        <fullName evidence="2">GNAT family N-acetyltransferase</fullName>
    </submittedName>
</protein>
<comment type="caution">
    <text evidence="2">The sequence shown here is derived from an EMBL/GenBank/DDBJ whole genome shotgun (WGS) entry which is preliminary data.</text>
</comment>
<evidence type="ECO:0000259" key="1">
    <source>
        <dbReference type="PROSITE" id="PS51186"/>
    </source>
</evidence>
<dbReference type="GO" id="GO:0016747">
    <property type="term" value="F:acyltransferase activity, transferring groups other than amino-acyl groups"/>
    <property type="evidence" value="ECO:0007669"/>
    <property type="project" value="InterPro"/>
</dbReference>
<dbReference type="Gene3D" id="3.40.630.30">
    <property type="match status" value="1"/>
</dbReference>
<dbReference type="SUPFAM" id="SSF55729">
    <property type="entry name" value="Acyl-CoA N-acyltransferases (Nat)"/>
    <property type="match status" value="1"/>
</dbReference>
<dbReference type="InterPro" id="IPR000182">
    <property type="entry name" value="GNAT_dom"/>
</dbReference>